<feature type="compositionally biased region" description="Basic and acidic residues" evidence="1">
    <location>
        <begin position="400"/>
        <end position="419"/>
    </location>
</feature>
<dbReference type="Proteomes" id="UP000028999">
    <property type="component" value="Unassembled WGS sequence"/>
</dbReference>
<dbReference type="GO" id="GO:0005737">
    <property type="term" value="C:cytoplasm"/>
    <property type="evidence" value="ECO:0000318"/>
    <property type="project" value="GO_Central"/>
</dbReference>
<dbReference type="STRING" id="3708.A0A078ILY9"/>
<dbReference type="AlphaFoldDB" id="A0A078ILY9"/>
<evidence type="ECO:0000313" key="2">
    <source>
        <dbReference type="EMBL" id="CDY50033.1"/>
    </source>
</evidence>
<dbReference type="SUPFAM" id="SSF74650">
    <property type="entry name" value="Galactose mutarotase-like"/>
    <property type="match status" value="1"/>
</dbReference>
<gene>
    <name evidence="2" type="primary">BnaA06g00340D</name>
    <name evidence="2" type="ORF">GSBRNA2T00095787001</name>
</gene>
<proteinExistence type="predicted"/>
<evidence type="ECO:0000313" key="3">
    <source>
        <dbReference type="Proteomes" id="UP000028999"/>
    </source>
</evidence>
<organism evidence="2 3">
    <name type="scientific">Brassica napus</name>
    <name type="common">Rape</name>
    <dbReference type="NCBI Taxonomy" id="3708"/>
    <lineage>
        <taxon>Eukaryota</taxon>
        <taxon>Viridiplantae</taxon>
        <taxon>Streptophyta</taxon>
        <taxon>Embryophyta</taxon>
        <taxon>Tracheophyta</taxon>
        <taxon>Spermatophyta</taxon>
        <taxon>Magnoliopsida</taxon>
        <taxon>eudicotyledons</taxon>
        <taxon>Gunneridae</taxon>
        <taxon>Pentapetalae</taxon>
        <taxon>rosids</taxon>
        <taxon>malvids</taxon>
        <taxon>Brassicales</taxon>
        <taxon>Brassicaceae</taxon>
        <taxon>Brassiceae</taxon>
        <taxon>Brassica</taxon>
    </lineage>
</organism>
<accession>A0A078ILY9</accession>
<dbReference type="GO" id="GO:0005975">
    <property type="term" value="P:carbohydrate metabolic process"/>
    <property type="evidence" value="ECO:0007669"/>
    <property type="project" value="InterPro"/>
</dbReference>
<dbReference type="GO" id="GO:0030246">
    <property type="term" value="F:carbohydrate binding"/>
    <property type="evidence" value="ECO:0007669"/>
    <property type="project" value="InterPro"/>
</dbReference>
<dbReference type="InterPro" id="IPR011013">
    <property type="entry name" value="Gal_mutarotase_sf_dom"/>
</dbReference>
<dbReference type="OMA" id="YAYICTG"/>
<name>A0A078ILY9_BRANA</name>
<reference evidence="2 3" key="1">
    <citation type="journal article" date="2014" name="Science">
        <title>Plant genetics. Early allopolyploid evolution in the post-Neolithic Brassica napus oilseed genome.</title>
        <authorList>
            <person name="Chalhoub B."/>
            <person name="Denoeud F."/>
            <person name="Liu S."/>
            <person name="Parkin I.A."/>
            <person name="Tang H."/>
            <person name="Wang X."/>
            <person name="Chiquet J."/>
            <person name="Belcram H."/>
            <person name="Tong C."/>
            <person name="Samans B."/>
            <person name="Correa M."/>
            <person name="Da Silva C."/>
            <person name="Just J."/>
            <person name="Falentin C."/>
            <person name="Koh C.S."/>
            <person name="Le Clainche I."/>
            <person name="Bernard M."/>
            <person name="Bento P."/>
            <person name="Noel B."/>
            <person name="Labadie K."/>
            <person name="Alberti A."/>
            <person name="Charles M."/>
            <person name="Arnaud D."/>
            <person name="Guo H."/>
            <person name="Daviaud C."/>
            <person name="Alamery S."/>
            <person name="Jabbari K."/>
            <person name="Zhao M."/>
            <person name="Edger P.P."/>
            <person name="Chelaifa H."/>
            <person name="Tack D."/>
            <person name="Lassalle G."/>
            <person name="Mestiri I."/>
            <person name="Schnel N."/>
            <person name="Le Paslier M.C."/>
            <person name="Fan G."/>
            <person name="Renault V."/>
            <person name="Bayer P.E."/>
            <person name="Golicz A.A."/>
            <person name="Manoli S."/>
            <person name="Lee T.H."/>
            <person name="Thi V.H."/>
            <person name="Chalabi S."/>
            <person name="Hu Q."/>
            <person name="Fan C."/>
            <person name="Tollenaere R."/>
            <person name="Lu Y."/>
            <person name="Battail C."/>
            <person name="Shen J."/>
            <person name="Sidebottom C.H."/>
            <person name="Wang X."/>
            <person name="Canaguier A."/>
            <person name="Chauveau A."/>
            <person name="Berard A."/>
            <person name="Deniot G."/>
            <person name="Guan M."/>
            <person name="Liu Z."/>
            <person name="Sun F."/>
            <person name="Lim Y.P."/>
            <person name="Lyons E."/>
            <person name="Town C.D."/>
            <person name="Bancroft I."/>
            <person name="Wang X."/>
            <person name="Meng J."/>
            <person name="Ma J."/>
            <person name="Pires J.C."/>
            <person name="King G.J."/>
            <person name="Brunel D."/>
            <person name="Delourme R."/>
            <person name="Renard M."/>
            <person name="Aury J.M."/>
            <person name="Adams K.L."/>
            <person name="Batley J."/>
            <person name="Snowdon R.J."/>
            <person name="Tost J."/>
            <person name="Edwards D."/>
            <person name="Zhou Y."/>
            <person name="Hua W."/>
            <person name="Sharpe A.G."/>
            <person name="Paterson A.H."/>
            <person name="Guan C."/>
            <person name="Wincker P."/>
        </authorList>
    </citation>
    <scope>NUCLEOTIDE SEQUENCE [LARGE SCALE GENOMIC DNA]</scope>
    <source>
        <strain evidence="3">cv. Darmor-bzh</strain>
    </source>
</reference>
<keyword evidence="3" id="KW-1185">Reference proteome</keyword>
<dbReference type="InterPro" id="IPR014718">
    <property type="entry name" value="GH-type_carb-bd"/>
</dbReference>
<sequence length="456" mass="51077">MALSHSTVVSHGCSLPLCRYSKLHLLSSPSYLPLHFNKNVKRLESFHLPPPSAAAAASSYFPIDVEYLKREFSGHGATFEDIGETCVAKLKLDNGSSANVMLTRGMVTSYKVKVWHGGKVELLHTWVEQEQEQEEVVIRGGVSSAFSSSDDTEEWSLHGITGDSENCVQVELRRSDKKIKEIEMKQIITLRGDTLSIELCVTNKGVSPISIKGCSLVSYLTVSTPEATYAVGLEGSDFVEKTPFLPRFGLVQGEEEEEDKYGLSGEEESNYKQLSEEMSRIYTLAPSSFTIIDRGRRNSVVVGREGFEEVYIYSPGSKLESYTKSAYVCIGPSSLLNPISLDPGCVWRAIPAFSSCYRFCYYKIPRTGGQNQFHSFRLTYEEPNETYNARNTVDDDDDASPEHHKKIEPQTEEETRSEAKQSVCSMKMEKSRDSMRRKKMKDRNRGASIGEDFGND</sequence>
<protein>
    <submittedName>
        <fullName evidence="2">BnaA06g00340D protein</fullName>
    </submittedName>
</protein>
<dbReference type="Gene3D" id="2.70.98.10">
    <property type="match status" value="1"/>
</dbReference>
<evidence type="ECO:0000256" key="1">
    <source>
        <dbReference type="SAM" id="MobiDB-lite"/>
    </source>
</evidence>
<dbReference type="GO" id="GO:0047938">
    <property type="term" value="F:glucose-6-phosphate 1-epimerase activity"/>
    <property type="evidence" value="ECO:0000318"/>
    <property type="project" value="GO_Central"/>
</dbReference>
<dbReference type="EMBL" id="LK032875">
    <property type="protein sequence ID" value="CDY50033.1"/>
    <property type="molecule type" value="Genomic_DNA"/>
</dbReference>
<dbReference type="PANTHER" id="PTHR11122">
    <property type="entry name" value="APOSPORY-ASSOCIATED PROTEIN C-RELATED"/>
    <property type="match status" value="1"/>
</dbReference>
<dbReference type="PaxDb" id="3708-A0A078ILY9"/>
<dbReference type="Gramene" id="CDY50033">
    <property type="protein sequence ID" value="CDY50033"/>
    <property type="gene ID" value="GSBRNA2T00095787001"/>
</dbReference>
<dbReference type="SMR" id="A0A078ILY9"/>
<feature type="region of interest" description="Disordered" evidence="1">
    <location>
        <begin position="386"/>
        <end position="456"/>
    </location>
</feature>
<dbReference type="PANTHER" id="PTHR11122:SF15">
    <property type="entry name" value="PROTEIN NDH-DEPENDENT CYCLIC ELECTRON FLOW 5"/>
    <property type="match status" value="1"/>
</dbReference>